<dbReference type="InterPro" id="IPR005158">
    <property type="entry name" value="BTAD"/>
</dbReference>
<evidence type="ECO:0000259" key="1">
    <source>
        <dbReference type="SMART" id="SM01043"/>
    </source>
</evidence>
<dbReference type="SUPFAM" id="SSF48452">
    <property type="entry name" value="TPR-like"/>
    <property type="match status" value="1"/>
</dbReference>
<proteinExistence type="predicted"/>
<dbReference type="InterPro" id="IPR041664">
    <property type="entry name" value="AAA_16"/>
</dbReference>
<feature type="domain" description="Bacterial transcriptional activator" evidence="1">
    <location>
        <begin position="121"/>
        <end position="263"/>
    </location>
</feature>
<dbReference type="InterPro" id="IPR051677">
    <property type="entry name" value="AfsR-DnrI-RedD_regulator"/>
</dbReference>
<dbReference type="SUPFAM" id="SSF52540">
    <property type="entry name" value="P-loop containing nucleoside triphosphate hydrolases"/>
    <property type="match status" value="1"/>
</dbReference>
<dbReference type="SMART" id="SM01043">
    <property type="entry name" value="BTAD"/>
    <property type="match status" value="1"/>
</dbReference>
<comment type="caution">
    <text evidence="2">The sequence shown here is derived from an EMBL/GenBank/DDBJ whole genome shotgun (WGS) entry which is preliminary data.</text>
</comment>
<dbReference type="InterPro" id="IPR036388">
    <property type="entry name" value="WH-like_DNA-bd_sf"/>
</dbReference>
<sequence length="684" mass="78006">MKDAANRNVPLVRIYLLGQCCLERWRSQGWETVSEMGWQQRRVRSLFACMVSQTSRMMGREQLMEALWPELDVGNSANRLNTAVHGLRQVLEPELERPANSQLLRLEHDIFMLAQQRQVWVDADAFEEWLRLAYAAQDAQSREHLLLQAAQLYKGEFLAEERTLSWAQARRSTLQRKWIGLLLMLADVYEARSAWPEEIEVLERLITVDPAHEAAVRRLMHALVRLERPAEAAHVYQCLVTKLAKLYGTEPLVETRQLYASVCKKMQAPATFSSPLSALAQPISSLRSGTAPYALSEDVFLAQIPSLVRTTWNLKDRASRPELVGREQEYEELCRTLHSLQQAPSLTPHMFLLTGEAGMGKTHLAEEVSQYAQELGWVVLWNKVLEEQCATPYHAWLDVLRLLRESELLPQHSETHIVNKNSQTQVLSRWQREYVTLAAVESLLHEQECFSLREDLLKWLDASCGQKPLLIVFDDAHWFDRESIELLCYLVRRLCKRPIAVMVTCLTAELMRNQVLQTLIADLRRDQLVQLVRLQALGDGQIEDLLAHVPSSLVADIKKQVGGNPFLAWELAAALGRKARNLSQRSAGDSQVTLPRSIVAILEQRFCRLSLCSQRLLRKCARLGSAFTLQQVLQLGAEYDEDEILDVLEESLQAGLLAEDGMGDAIHYEFRPPLLACYLAQCYD</sequence>
<dbReference type="Gene3D" id="1.10.10.10">
    <property type="entry name" value="Winged helix-like DNA-binding domain superfamily/Winged helix DNA-binding domain"/>
    <property type="match status" value="1"/>
</dbReference>
<keyword evidence="3" id="KW-1185">Reference proteome</keyword>
<organism evidence="2 3">
    <name type="scientific">Ktedonobacter robiniae</name>
    <dbReference type="NCBI Taxonomy" id="2778365"/>
    <lineage>
        <taxon>Bacteria</taxon>
        <taxon>Bacillati</taxon>
        <taxon>Chloroflexota</taxon>
        <taxon>Ktedonobacteria</taxon>
        <taxon>Ktedonobacterales</taxon>
        <taxon>Ktedonobacteraceae</taxon>
        <taxon>Ktedonobacter</taxon>
    </lineage>
</organism>
<dbReference type="PANTHER" id="PTHR35807:SF2">
    <property type="entry name" value="TRANSCRIPTIONAL ACTIVATOR DOMAIN"/>
    <property type="match status" value="1"/>
</dbReference>
<evidence type="ECO:0000313" key="2">
    <source>
        <dbReference type="EMBL" id="GHO52695.1"/>
    </source>
</evidence>
<dbReference type="Pfam" id="PF03704">
    <property type="entry name" value="BTAD"/>
    <property type="match status" value="1"/>
</dbReference>
<dbReference type="SUPFAM" id="SSF46894">
    <property type="entry name" value="C-terminal effector domain of the bipartite response regulators"/>
    <property type="match status" value="1"/>
</dbReference>
<evidence type="ECO:0000313" key="3">
    <source>
        <dbReference type="Proteomes" id="UP000654345"/>
    </source>
</evidence>
<name>A0ABQ3UJ51_9CHLR</name>
<accession>A0ABQ3UJ51</accession>
<dbReference type="Gene3D" id="3.40.50.300">
    <property type="entry name" value="P-loop containing nucleotide triphosphate hydrolases"/>
    <property type="match status" value="1"/>
</dbReference>
<dbReference type="InterPro" id="IPR011990">
    <property type="entry name" value="TPR-like_helical_dom_sf"/>
</dbReference>
<dbReference type="Gene3D" id="1.25.40.10">
    <property type="entry name" value="Tetratricopeptide repeat domain"/>
    <property type="match status" value="1"/>
</dbReference>
<dbReference type="InterPro" id="IPR027417">
    <property type="entry name" value="P-loop_NTPase"/>
</dbReference>
<protein>
    <recommendedName>
        <fullName evidence="1">Bacterial transcriptional activator domain-containing protein</fullName>
    </recommendedName>
</protein>
<dbReference type="InterPro" id="IPR016032">
    <property type="entry name" value="Sig_transdc_resp-reg_C-effctor"/>
</dbReference>
<gene>
    <name evidence="2" type="ORF">KSB_11700</name>
</gene>
<dbReference type="PANTHER" id="PTHR35807">
    <property type="entry name" value="TRANSCRIPTIONAL REGULATOR REDD-RELATED"/>
    <property type="match status" value="1"/>
</dbReference>
<dbReference type="EMBL" id="BNJG01000001">
    <property type="protein sequence ID" value="GHO52695.1"/>
    <property type="molecule type" value="Genomic_DNA"/>
</dbReference>
<dbReference type="Pfam" id="PF13191">
    <property type="entry name" value="AAA_16"/>
    <property type="match status" value="1"/>
</dbReference>
<reference evidence="2 3" key="1">
    <citation type="journal article" date="2021" name="Int. J. Syst. Evol. Microbiol.">
        <title>Reticulibacter mediterranei gen. nov., sp. nov., within the new family Reticulibacteraceae fam. nov., and Ktedonospora formicarum gen. nov., sp. nov., Ktedonobacter robiniae sp. nov., Dictyobacter formicarum sp. nov. and Dictyobacter arantiisoli sp. nov., belonging to the class Ktedonobacteria.</title>
        <authorList>
            <person name="Yabe S."/>
            <person name="Zheng Y."/>
            <person name="Wang C.M."/>
            <person name="Sakai Y."/>
            <person name="Abe K."/>
            <person name="Yokota A."/>
            <person name="Donadio S."/>
            <person name="Cavaletti L."/>
            <person name="Monciardini P."/>
        </authorList>
    </citation>
    <scope>NUCLEOTIDE SEQUENCE [LARGE SCALE GENOMIC DNA]</scope>
    <source>
        <strain evidence="2 3">SOSP1-30</strain>
    </source>
</reference>
<dbReference type="Proteomes" id="UP000654345">
    <property type="component" value="Unassembled WGS sequence"/>
</dbReference>